<reference evidence="1" key="1">
    <citation type="submission" date="2014-09" db="EMBL/GenBank/DDBJ databases">
        <authorList>
            <person name="Magalhaes I.L.F."/>
            <person name="Oliveira U."/>
            <person name="Santos F.R."/>
            <person name="Vidigal T.H.D.A."/>
            <person name="Brescovit A.D."/>
            <person name="Santos A.J."/>
        </authorList>
    </citation>
    <scope>NUCLEOTIDE SEQUENCE</scope>
    <source>
        <tissue evidence="1">Shoot tissue taken approximately 20 cm above the soil surface</tissue>
    </source>
</reference>
<reference evidence="1" key="2">
    <citation type="journal article" date="2015" name="Data Brief">
        <title>Shoot transcriptome of the giant reed, Arundo donax.</title>
        <authorList>
            <person name="Barrero R.A."/>
            <person name="Guerrero F.D."/>
            <person name="Moolhuijzen P."/>
            <person name="Goolsby J.A."/>
            <person name="Tidwell J."/>
            <person name="Bellgard S.E."/>
            <person name="Bellgard M.I."/>
        </authorList>
    </citation>
    <scope>NUCLEOTIDE SEQUENCE</scope>
    <source>
        <tissue evidence="1">Shoot tissue taken approximately 20 cm above the soil surface</tissue>
    </source>
</reference>
<organism evidence="1">
    <name type="scientific">Arundo donax</name>
    <name type="common">Giant reed</name>
    <name type="synonym">Donax arundinaceus</name>
    <dbReference type="NCBI Taxonomy" id="35708"/>
    <lineage>
        <taxon>Eukaryota</taxon>
        <taxon>Viridiplantae</taxon>
        <taxon>Streptophyta</taxon>
        <taxon>Embryophyta</taxon>
        <taxon>Tracheophyta</taxon>
        <taxon>Spermatophyta</taxon>
        <taxon>Magnoliopsida</taxon>
        <taxon>Liliopsida</taxon>
        <taxon>Poales</taxon>
        <taxon>Poaceae</taxon>
        <taxon>PACMAD clade</taxon>
        <taxon>Arundinoideae</taxon>
        <taxon>Arundineae</taxon>
        <taxon>Arundo</taxon>
    </lineage>
</organism>
<sequence>MQSSCRHTLEVSHAHKFAEGTLTMVFSWLAMDQLVTRQSASRKSPTGS</sequence>
<evidence type="ECO:0000313" key="1">
    <source>
        <dbReference type="EMBL" id="JAD75618.1"/>
    </source>
</evidence>
<accession>A0A0A9CMI2</accession>
<dbReference type="EMBL" id="GBRH01222277">
    <property type="protein sequence ID" value="JAD75618.1"/>
    <property type="molecule type" value="Transcribed_RNA"/>
</dbReference>
<name>A0A0A9CMI2_ARUDO</name>
<protein>
    <submittedName>
        <fullName evidence="1">Ccp1</fullName>
    </submittedName>
</protein>
<proteinExistence type="predicted"/>
<dbReference type="AlphaFoldDB" id="A0A0A9CMI2"/>